<evidence type="ECO:0000313" key="2">
    <source>
        <dbReference type="Proteomes" id="UP000061457"/>
    </source>
</evidence>
<dbReference type="Proteomes" id="UP000061457">
    <property type="component" value="Chromosome I"/>
</dbReference>
<dbReference type="KEGG" id="pphe:PP2015_3096"/>
<keyword evidence="2" id="KW-1185">Reference proteome</keyword>
<gene>
    <name evidence="1" type="ORF">PP2015_3096</name>
</gene>
<organism evidence="1 2">
    <name type="scientific">Pseudoalteromonas phenolica</name>
    <dbReference type="NCBI Taxonomy" id="161398"/>
    <lineage>
        <taxon>Bacteria</taxon>
        <taxon>Pseudomonadati</taxon>
        <taxon>Pseudomonadota</taxon>
        <taxon>Gammaproteobacteria</taxon>
        <taxon>Alteromonadales</taxon>
        <taxon>Pseudoalteromonadaceae</taxon>
        <taxon>Pseudoalteromonas</taxon>
    </lineage>
</organism>
<dbReference type="AlphaFoldDB" id="A0A0S2K507"/>
<evidence type="ECO:0000313" key="1">
    <source>
        <dbReference type="EMBL" id="ALO43575.1"/>
    </source>
</evidence>
<name>A0A0S2K507_9GAMM</name>
<dbReference type="PATRIC" id="fig|161398.10.peg.3153"/>
<sequence length="69" mass="7645">MKLDIDAFNKKRAAAFNQHKNILKKLSKGQTLLCEQCNKPLQLDLNGKDKNKGLVSCVKGCTSIELELG</sequence>
<dbReference type="STRING" id="161398.PP2015_3096"/>
<proteinExistence type="predicted"/>
<accession>A0A0S2K507</accession>
<reference evidence="1 2" key="1">
    <citation type="submission" date="2015-11" db="EMBL/GenBank/DDBJ databases">
        <authorList>
            <person name="Zhang Y."/>
            <person name="Guo Z."/>
        </authorList>
    </citation>
    <scope>NUCLEOTIDE SEQUENCE [LARGE SCALE GENOMIC DNA]</scope>
    <source>
        <strain evidence="1 2">KCTC 12086</strain>
    </source>
</reference>
<dbReference type="EMBL" id="CP013187">
    <property type="protein sequence ID" value="ALO43575.1"/>
    <property type="molecule type" value="Genomic_DNA"/>
</dbReference>
<protein>
    <submittedName>
        <fullName evidence="1">Uncharacterized protein</fullName>
    </submittedName>
</protein>